<dbReference type="InterPro" id="IPR003593">
    <property type="entry name" value="AAA+_ATPase"/>
</dbReference>
<dbReference type="InterPro" id="IPR003439">
    <property type="entry name" value="ABC_transporter-like_ATP-bd"/>
</dbReference>
<dbReference type="PANTHER" id="PTHR42939">
    <property type="entry name" value="ABC TRANSPORTER ATP-BINDING PROTEIN ALBC-RELATED"/>
    <property type="match status" value="1"/>
</dbReference>
<dbReference type="PROSITE" id="PS50893">
    <property type="entry name" value="ABC_TRANSPORTER_2"/>
    <property type="match status" value="1"/>
</dbReference>
<evidence type="ECO:0000256" key="1">
    <source>
        <dbReference type="ARBA" id="ARBA00022448"/>
    </source>
</evidence>
<evidence type="ECO:0000259" key="4">
    <source>
        <dbReference type="PROSITE" id="PS50893"/>
    </source>
</evidence>
<dbReference type="CDD" id="cd03230">
    <property type="entry name" value="ABC_DR_subfamily_A"/>
    <property type="match status" value="1"/>
</dbReference>
<dbReference type="GO" id="GO:0016887">
    <property type="term" value="F:ATP hydrolysis activity"/>
    <property type="evidence" value="ECO:0007669"/>
    <property type="project" value="InterPro"/>
</dbReference>
<dbReference type="PROSITE" id="PS00211">
    <property type="entry name" value="ABC_TRANSPORTER_1"/>
    <property type="match status" value="1"/>
</dbReference>
<dbReference type="InterPro" id="IPR051782">
    <property type="entry name" value="ABC_Transporter_VariousFunc"/>
</dbReference>
<keyword evidence="3 5" id="KW-0067">ATP-binding</keyword>
<name>A0A1S8KQJ3_9LACT</name>
<keyword evidence="2" id="KW-0547">Nucleotide-binding</keyword>
<evidence type="ECO:0000313" key="6">
    <source>
        <dbReference type="Proteomes" id="UP000190409"/>
    </source>
</evidence>
<reference evidence="5 6" key="1">
    <citation type="submission" date="2017-01" db="EMBL/GenBank/DDBJ databases">
        <title>Complete Genome Sequence of Dolosigranulum pigrum isolated from a Patient with interstitial lung disease.</title>
        <authorList>
            <person name="Mukhopadhyay R."/>
            <person name="Joaquin J."/>
            <person name="Hogue R."/>
            <person name="Fitzgerald S."/>
            <person name="Jospin G."/>
            <person name="Eisen J.A."/>
            <person name="Chaturvedi V."/>
        </authorList>
    </citation>
    <scope>NUCLEOTIDE SEQUENCE [LARGE SCALE GENOMIC DNA]</scope>
    <source>
        <strain evidence="5 6">15S00348</strain>
    </source>
</reference>
<dbReference type="AlphaFoldDB" id="A0A1S8KQJ3"/>
<protein>
    <submittedName>
        <fullName evidence="5">Multidrug ABC transporter ATP-binding protein</fullName>
    </submittedName>
</protein>
<dbReference type="Pfam" id="PF00005">
    <property type="entry name" value="ABC_tran"/>
    <property type="match status" value="1"/>
</dbReference>
<evidence type="ECO:0000256" key="3">
    <source>
        <dbReference type="ARBA" id="ARBA00022840"/>
    </source>
</evidence>
<feature type="domain" description="ABC transporter" evidence="4">
    <location>
        <begin position="2"/>
        <end position="224"/>
    </location>
</feature>
<accession>A0A1S8KQJ3</accession>
<dbReference type="InterPro" id="IPR027417">
    <property type="entry name" value="P-loop_NTPase"/>
</dbReference>
<dbReference type="EMBL" id="MUYF01000003">
    <property type="protein sequence ID" value="OOL81913.1"/>
    <property type="molecule type" value="Genomic_DNA"/>
</dbReference>
<dbReference type="Gene3D" id="3.40.50.300">
    <property type="entry name" value="P-loop containing nucleotide triphosphate hydrolases"/>
    <property type="match status" value="1"/>
</dbReference>
<organism evidence="5 6">
    <name type="scientific">Dolosigranulum pigrum</name>
    <dbReference type="NCBI Taxonomy" id="29394"/>
    <lineage>
        <taxon>Bacteria</taxon>
        <taxon>Bacillati</taxon>
        <taxon>Bacillota</taxon>
        <taxon>Bacilli</taxon>
        <taxon>Lactobacillales</taxon>
        <taxon>Carnobacteriaceae</taxon>
        <taxon>Dolosigranulum</taxon>
    </lineage>
</organism>
<evidence type="ECO:0000313" key="5">
    <source>
        <dbReference type="EMBL" id="OOL81913.1"/>
    </source>
</evidence>
<sequence>MLEVNGLTKRYGKRTIVEDISFTVPKGEITALIGVNGVGKTTILNAIMNLVPKQAGEVRIDGELLKYSLYEKISFIPDESIMLLEFTIREAMDFMRDFYVSWNEQKAQDILRFFNLKETMVIKELSKGNIAKVNLLLGFAQDSDYILMDEPFNNIDIFTREEIANIFTTTLVEDKGVLITTHEIDEIERLVDHVILLDRTRIAKEFNVEQMRMDEGKSIVDVMREVYQPQQFASWEGDEYE</sequence>
<keyword evidence="1" id="KW-0813">Transport</keyword>
<dbReference type="SMART" id="SM00382">
    <property type="entry name" value="AAA"/>
    <property type="match status" value="1"/>
</dbReference>
<dbReference type="GO" id="GO:0005524">
    <property type="term" value="F:ATP binding"/>
    <property type="evidence" value="ECO:0007669"/>
    <property type="project" value="UniProtKB-KW"/>
</dbReference>
<dbReference type="PANTHER" id="PTHR42939:SF1">
    <property type="entry name" value="ABC TRANSPORTER ATP-BINDING PROTEIN ALBC-RELATED"/>
    <property type="match status" value="1"/>
</dbReference>
<comment type="caution">
    <text evidence="5">The sequence shown here is derived from an EMBL/GenBank/DDBJ whole genome shotgun (WGS) entry which is preliminary data.</text>
</comment>
<dbReference type="Proteomes" id="UP000190409">
    <property type="component" value="Unassembled WGS sequence"/>
</dbReference>
<evidence type="ECO:0000256" key="2">
    <source>
        <dbReference type="ARBA" id="ARBA00022741"/>
    </source>
</evidence>
<dbReference type="InterPro" id="IPR017871">
    <property type="entry name" value="ABC_transporter-like_CS"/>
</dbReference>
<proteinExistence type="predicted"/>
<dbReference type="SUPFAM" id="SSF52540">
    <property type="entry name" value="P-loop containing nucleoside triphosphate hydrolases"/>
    <property type="match status" value="1"/>
</dbReference>
<gene>
    <name evidence="5" type="ORF">BWX42_09615</name>
</gene>